<dbReference type="InterPro" id="IPR036020">
    <property type="entry name" value="WW_dom_sf"/>
</dbReference>
<feature type="domain" description="FF" evidence="8">
    <location>
        <begin position="398"/>
        <end position="459"/>
    </location>
</feature>
<feature type="compositionally biased region" description="Basic and acidic residues" evidence="6">
    <location>
        <begin position="663"/>
        <end position="816"/>
    </location>
</feature>
<dbReference type="PANTHER" id="PTHR11864">
    <property type="entry name" value="PRE-MRNA-PROCESSING PROTEIN PRP40"/>
    <property type="match status" value="1"/>
</dbReference>
<feature type="compositionally biased region" description="Basic and acidic residues" evidence="6">
    <location>
        <begin position="116"/>
        <end position="154"/>
    </location>
</feature>
<feature type="domain" description="WW" evidence="7">
    <location>
        <begin position="55"/>
        <end position="83"/>
    </location>
</feature>
<dbReference type="EMBL" id="QVQW01000058">
    <property type="protein sequence ID" value="RKU42326.1"/>
    <property type="molecule type" value="Genomic_DNA"/>
</dbReference>
<dbReference type="PROSITE" id="PS50020">
    <property type="entry name" value="WW_DOMAIN_2"/>
    <property type="match status" value="2"/>
</dbReference>
<comment type="subcellular location">
    <subcellularLocation>
        <location evidence="1">Nucleus</location>
    </subcellularLocation>
</comment>
<keyword evidence="3" id="KW-0677">Repeat</keyword>
<feature type="domain" description="FF" evidence="8">
    <location>
        <begin position="184"/>
        <end position="239"/>
    </location>
</feature>
<dbReference type="GO" id="GO:0005685">
    <property type="term" value="C:U1 snRNP"/>
    <property type="evidence" value="ECO:0007669"/>
    <property type="project" value="TreeGrafter"/>
</dbReference>
<feature type="domain" description="WW" evidence="7">
    <location>
        <begin position="9"/>
        <end position="42"/>
    </location>
</feature>
<dbReference type="STRING" id="177199.A0A420Y359"/>
<dbReference type="InterPro" id="IPR039726">
    <property type="entry name" value="Prp40-like"/>
</dbReference>
<evidence type="ECO:0000313" key="9">
    <source>
        <dbReference type="EMBL" id="RKU42326.1"/>
    </source>
</evidence>
<dbReference type="FunFam" id="1.10.10.440:FF:000013">
    <property type="entry name" value="pre-mRNA-processing protein 40A isoform X1"/>
    <property type="match status" value="1"/>
</dbReference>
<dbReference type="PROSITE" id="PS01159">
    <property type="entry name" value="WW_DOMAIN_1"/>
    <property type="match status" value="2"/>
</dbReference>
<dbReference type="Gene3D" id="1.10.10.440">
    <property type="entry name" value="FF domain"/>
    <property type="match status" value="5"/>
</dbReference>
<feature type="compositionally biased region" description="Low complexity" evidence="6">
    <location>
        <begin position="93"/>
        <end position="115"/>
    </location>
</feature>
<evidence type="ECO:0000256" key="4">
    <source>
        <dbReference type="ARBA" id="ARBA00023187"/>
    </source>
</evidence>
<reference evidence="9 10" key="1">
    <citation type="submission" date="2018-08" db="EMBL/GenBank/DDBJ databases">
        <title>Draft genome of the lignicolous fungus Coniochaeta pulveracea.</title>
        <authorList>
            <person name="Borstlap C.J."/>
            <person name="De Witt R.N."/>
            <person name="Botha A."/>
            <person name="Volschenk H."/>
        </authorList>
    </citation>
    <scope>NUCLEOTIDE SEQUENCE [LARGE SCALE GENOMIC DNA]</scope>
    <source>
        <strain evidence="9 10">CAB683</strain>
    </source>
</reference>
<dbReference type="SMART" id="SM00456">
    <property type="entry name" value="WW"/>
    <property type="match status" value="2"/>
</dbReference>
<dbReference type="PROSITE" id="PS51676">
    <property type="entry name" value="FF"/>
    <property type="match status" value="3"/>
</dbReference>
<evidence type="ECO:0000256" key="2">
    <source>
        <dbReference type="ARBA" id="ARBA00022664"/>
    </source>
</evidence>
<dbReference type="InterPro" id="IPR001202">
    <property type="entry name" value="WW_dom"/>
</dbReference>
<dbReference type="PANTHER" id="PTHR11864:SF0">
    <property type="entry name" value="PRP40 PRE-MRNA PROCESSING FACTOR 40 HOMOLOG A (YEAST)"/>
    <property type="match status" value="1"/>
</dbReference>
<evidence type="ECO:0000256" key="6">
    <source>
        <dbReference type="SAM" id="MobiDB-lite"/>
    </source>
</evidence>
<dbReference type="SUPFAM" id="SSF81698">
    <property type="entry name" value="FF domain"/>
    <property type="match status" value="5"/>
</dbReference>
<dbReference type="FunFam" id="1.10.10.440:FF:000027">
    <property type="entry name" value="Formin binding protein (FNB3)"/>
    <property type="match status" value="1"/>
</dbReference>
<protein>
    <recommendedName>
        <fullName evidence="11">Pre-mRNA-processing protein prp40</fullName>
    </recommendedName>
</protein>
<name>A0A420Y359_9PEZI</name>
<feature type="domain" description="FF" evidence="8">
    <location>
        <begin position="251"/>
        <end position="307"/>
    </location>
</feature>
<keyword evidence="5" id="KW-0539">Nucleus</keyword>
<evidence type="ECO:0000259" key="7">
    <source>
        <dbReference type="PROSITE" id="PS50020"/>
    </source>
</evidence>
<dbReference type="FunFam" id="1.10.10.440:FF:000033">
    <property type="entry name" value="Formin binding protein (FNB3)"/>
    <property type="match status" value="1"/>
</dbReference>
<keyword evidence="2" id="KW-0507">mRNA processing</keyword>
<feature type="compositionally biased region" description="Basic and acidic residues" evidence="6">
    <location>
        <begin position="595"/>
        <end position="622"/>
    </location>
</feature>
<feature type="compositionally biased region" description="Low complexity" evidence="6">
    <location>
        <begin position="817"/>
        <end position="826"/>
    </location>
</feature>
<dbReference type="OrthoDB" id="187617at2759"/>
<comment type="caution">
    <text evidence="9">The sequence shown here is derived from an EMBL/GenBank/DDBJ whole genome shotgun (WGS) entry which is preliminary data.</text>
</comment>
<keyword evidence="10" id="KW-1185">Reference proteome</keyword>
<evidence type="ECO:0000256" key="5">
    <source>
        <dbReference type="ARBA" id="ARBA00023242"/>
    </source>
</evidence>
<sequence length="848" mass="100686">MNGMNGAFPPPAGTWQEHRTQDGRIYYYNAITRVTQWTKPEDMMTPAERALANQPWKEYTAEGGRKYWYNTETKQSSWEMPDVYKRALGGESGTPLTPATPNAPFNAPAGPQGYDRGQDRGYDRRDDRGHDRGYDRHDRGYDRGHGGDHYRDREPLGESRMLTAGSHSQTQAFVPASDEPEFATPEEAEAAFIKVLKRSGVQPDWSWEQALRAIVKDPQYRAIKDPRERKAAFEKYCHDVIVQDKEKAKERMAKLRADFGTMLRSHPEIKHYTRWKTARPMIEGETIFRSTNNDDERRQLFSDYIQDLKKAHREQQTSLRKSAMDGLIDLLPKLSLEPYTRWSEAQGIIQNTAPFKNEEKYQTLSKYDILTVFQNHVKALERTFNDSRQQEKNKKHRKERQARDGFRALLSDLRREGKIRAGSKWSQVYPMVENDERYKAMLGQPGSTPMDLFWDVVEEEERALRGTRNDVLDVIDDKRFEVTLKTTFPEFEAVVRSDRRTANIEGYILQLIFERLQEKKSSKRIDDDRQAERHQRRAIDELRSYLKRVDPPIAVTDTYEGVKPRLAKSAEFMAVATEEARQSAFDKHIRRLKEKEDEAERDRLRRRDRGDSYRDSRGERSHRGSVRPRSRSPEPDPYEADRRKAIAERERNYRKSSMAESLLSDRRSNDGHHDTIRDRDRDRERERERERERDRDRRDRDRDSHRDRDHRDHRDHRDRDRDRERYHDEDRPRSRRGDELNHYDRERRTREEDRERLYRRRVDRDVNELPYGDERPSSSRRRRPEDDDADRRDSRDAKRLKRESSRERTLERDVPTKSKTPQPTQPLKAESPNRSVRAGSEEGEIEED</sequence>
<gene>
    <name evidence="9" type="ORF">DL546_004737</name>
</gene>
<evidence type="ECO:0000256" key="1">
    <source>
        <dbReference type="ARBA" id="ARBA00004123"/>
    </source>
</evidence>
<dbReference type="Proteomes" id="UP000275385">
    <property type="component" value="Unassembled WGS sequence"/>
</dbReference>
<dbReference type="CDD" id="cd00201">
    <property type="entry name" value="WW"/>
    <property type="match status" value="2"/>
</dbReference>
<dbReference type="GO" id="GO:0003723">
    <property type="term" value="F:RNA binding"/>
    <property type="evidence" value="ECO:0007669"/>
    <property type="project" value="TreeGrafter"/>
</dbReference>
<evidence type="ECO:0000256" key="3">
    <source>
        <dbReference type="ARBA" id="ARBA00022737"/>
    </source>
</evidence>
<evidence type="ECO:0000313" key="10">
    <source>
        <dbReference type="Proteomes" id="UP000275385"/>
    </source>
</evidence>
<dbReference type="SMART" id="SM00441">
    <property type="entry name" value="FF"/>
    <property type="match status" value="5"/>
</dbReference>
<feature type="compositionally biased region" description="Basic and acidic residues" evidence="6">
    <location>
        <begin position="631"/>
        <end position="653"/>
    </location>
</feature>
<feature type="region of interest" description="Disordered" evidence="6">
    <location>
        <begin position="89"/>
        <end position="154"/>
    </location>
</feature>
<dbReference type="FunFam" id="1.10.10.440:FF:000034">
    <property type="entry name" value="Formin binding protein (FNB3)"/>
    <property type="match status" value="1"/>
</dbReference>
<dbReference type="InterPro" id="IPR002713">
    <property type="entry name" value="FF_domain"/>
</dbReference>
<dbReference type="Pfam" id="PF00397">
    <property type="entry name" value="WW"/>
    <property type="match status" value="2"/>
</dbReference>
<keyword evidence="4" id="KW-0508">mRNA splicing</keyword>
<proteinExistence type="predicted"/>
<accession>A0A420Y359</accession>
<dbReference type="SUPFAM" id="SSF51045">
    <property type="entry name" value="WW domain"/>
    <property type="match status" value="2"/>
</dbReference>
<dbReference type="AlphaFoldDB" id="A0A420Y359"/>
<evidence type="ECO:0008006" key="11">
    <source>
        <dbReference type="Google" id="ProtNLM"/>
    </source>
</evidence>
<dbReference type="Pfam" id="PF25432">
    <property type="entry name" value="FF_PRPF40A"/>
    <property type="match status" value="1"/>
</dbReference>
<dbReference type="Gene3D" id="2.20.70.10">
    <property type="match status" value="2"/>
</dbReference>
<dbReference type="Pfam" id="PF01846">
    <property type="entry name" value="FF"/>
    <property type="match status" value="3"/>
</dbReference>
<dbReference type="FunFam" id="2.20.70.10:FF:000078">
    <property type="entry name" value="Formin binding protein (FNB3)"/>
    <property type="match status" value="1"/>
</dbReference>
<dbReference type="GO" id="GO:0071004">
    <property type="term" value="C:U2-type prespliceosome"/>
    <property type="evidence" value="ECO:0007669"/>
    <property type="project" value="TreeGrafter"/>
</dbReference>
<evidence type="ECO:0000259" key="8">
    <source>
        <dbReference type="PROSITE" id="PS51676"/>
    </source>
</evidence>
<dbReference type="GO" id="GO:0045292">
    <property type="term" value="P:mRNA cis splicing, via spliceosome"/>
    <property type="evidence" value="ECO:0007669"/>
    <property type="project" value="InterPro"/>
</dbReference>
<feature type="region of interest" description="Disordered" evidence="6">
    <location>
        <begin position="595"/>
        <end position="848"/>
    </location>
</feature>
<dbReference type="InterPro" id="IPR036517">
    <property type="entry name" value="FF_domain_sf"/>
</dbReference>
<organism evidence="9 10">
    <name type="scientific">Coniochaeta pulveracea</name>
    <dbReference type="NCBI Taxonomy" id="177199"/>
    <lineage>
        <taxon>Eukaryota</taxon>
        <taxon>Fungi</taxon>
        <taxon>Dikarya</taxon>
        <taxon>Ascomycota</taxon>
        <taxon>Pezizomycotina</taxon>
        <taxon>Sordariomycetes</taxon>
        <taxon>Sordariomycetidae</taxon>
        <taxon>Coniochaetales</taxon>
        <taxon>Coniochaetaceae</taxon>
        <taxon>Coniochaeta</taxon>
    </lineage>
</organism>